<dbReference type="EMBL" id="FXXQ01000004">
    <property type="protein sequence ID" value="SMX23417.1"/>
    <property type="molecule type" value="Genomic_DNA"/>
</dbReference>
<evidence type="ECO:0000313" key="2">
    <source>
        <dbReference type="Proteomes" id="UP000201838"/>
    </source>
</evidence>
<gene>
    <name evidence="1" type="ORF">BOA8489_01524</name>
</gene>
<dbReference type="PROSITE" id="PS51365">
    <property type="entry name" value="RENAL_DIPEPTIDASE_2"/>
    <property type="match status" value="1"/>
</dbReference>
<dbReference type="InterPro" id="IPR032466">
    <property type="entry name" value="Metal_Hydrolase"/>
</dbReference>
<reference evidence="1 2" key="1">
    <citation type="submission" date="2017-05" db="EMBL/GenBank/DDBJ databases">
        <authorList>
            <person name="Song R."/>
            <person name="Chenine A.L."/>
            <person name="Ruprecht R.M."/>
        </authorList>
    </citation>
    <scope>NUCLEOTIDE SEQUENCE [LARGE SCALE GENOMIC DNA]</scope>
    <source>
        <strain evidence="1 2">CECT 8489</strain>
    </source>
</reference>
<name>A0A238IYD4_9RHOB</name>
<dbReference type="GO" id="GO:0006508">
    <property type="term" value="P:proteolysis"/>
    <property type="evidence" value="ECO:0007669"/>
    <property type="project" value="InterPro"/>
</dbReference>
<dbReference type="InterPro" id="IPR000180">
    <property type="entry name" value="Dipep_AS"/>
</dbReference>
<dbReference type="RefSeq" id="WP_093973405.1">
    <property type="nucleotide sequence ID" value="NZ_FXXQ01000004.1"/>
</dbReference>
<protein>
    <submittedName>
        <fullName evidence="1">Membrane dipeptidase (Peptidase family M19)</fullName>
    </submittedName>
</protein>
<evidence type="ECO:0000313" key="1">
    <source>
        <dbReference type="EMBL" id="SMX23417.1"/>
    </source>
</evidence>
<proteinExistence type="predicted"/>
<dbReference type="Proteomes" id="UP000201838">
    <property type="component" value="Unassembled WGS sequence"/>
</dbReference>
<dbReference type="PANTHER" id="PTHR10443">
    <property type="entry name" value="MICROSOMAL DIPEPTIDASE"/>
    <property type="match status" value="1"/>
</dbReference>
<dbReference type="GO" id="GO:0070573">
    <property type="term" value="F:metallodipeptidase activity"/>
    <property type="evidence" value="ECO:0007669"/>
    <property type="project" value="InterPro"/>
</dbReference>
<dbReference type="AlphaFoldDB" id="A0A238IYD4"/>
<keyword evidence="2" id="KW-1185">Reference proteome</keyword>
<accession>A0A238IYD4</accession>
<dbReference type="Gene3D" id="3.20.20.140">
    <property type="entry name" value="Metal-dependent hydrolases"/>
    <property type="match status" value="1"/>
</dbReference>
<dbReference type="PROSITE" id="PS00869">
    <property type="entry name" value="RENAL_DIPEPTIDASE_1"/>
    <property type="match status" value="1"/>
</dbReference>
<dbReference type="PANTHER" id="PTHR10443:SF12">
    <property type="entry name" value="DIPEPTIDASE"/>
    <property type="match status" value="1"/>
</dbReference>
<sequence>METLVFDGHNDALSRLWGGMVEPVTEFAGTNGHVNVPNCAKGGMKAGFLAIYSPMNRGVFDFSSFDPAIFDMPMPPIMDEAVALTSAIGQAAIARALHDAGQIEIVTNAPGLAQAFMADPIACVLHLEGADCIGPDLLALDALYALGLRSLGIVWSRPTIFGDGVPFGLGRDGDTGAGLTEDGKRLVTRCKELGIVVDTSHLTMKGFWDVAETDVPLVATHSNACAVLNTTRNLTDDQLAAIGETGGIAGLNFGTIFLTAEAWKTGKAPLDACIKHLAHMVEIAGEDHVALGSDFDGAPLPEGIETAADLPKLVQAMTDAGFGQTLIAKITHENWLAHLGSHFDRKS</sequence>
<organism evidence="1 2">
    <name type="scientific">Boseongicola aestuarii</name>
    <dbReference type="NCBI Taxonomy" id="1470561"/>
    <lineage>
        <taxon>Bacteria</taxon>
        <taxon>Pseudomonadati</taxon>
        <taxon>Pseudomonadota</taxon>
        <taxon>Alphaproteobacteria</taxon>
        <taxon>Rhodobacterales</taxon>
        <taxon>Paracoccaceae</taxon>
        <taxon>Boseongicola</taxon>
    </lineage>
</organism>
<dbReference type="SUPFAM" id="SSF51556">
    <property type="entry name" value="Metallo-dependent hydrolases"/>
    <property type="match status" value="1"/>
</dbReference>
<dbReference type="InterPro" id="IPR008257">
    <property type="entry name" value="Pept_M19"/>
</dbReference>
<dbReference type="Pfam" id="PF01244">
    <property type="entry name" value="Peptidase_M19"/>
    <property type="match status" value="1"/>
</dbReference>
<dbReference type="OrthoDB" id="9804920at2"/>